<protein>
    <recommendedName>
        <fullName evidence="4">DUF4283 domain-containing protein</fullName>
    </recommendedName>
</protein>
<evidence type="ECO:0000313" key="2">
    <source>
        <dbReference type="EMBL" id="KFK27183.1"/>
    </source>
</evidence>
<feature type="compositionally biased region" description="Basic and acidic residues" evidence="1">
    <location>
        <begin position="203"/>
        <end position="233"/>
    </location>
</feature>
<feature type="region of interest" description="Disordered" evidence="1">
    <location>
        <begin position="202"/>
        <end position="233"/>
    </location>
</feature>
<dbReference type="Proteomes" id="UP000029120">
    <property type="component" value="Chromosome 8"/>
</dbReference>
<dbReference type="PANTHER" id="PTHR31286:SF163">
    <property type="entry name" value="ZINC KNUCKLE CX2CX4HX4C DOMAIN-CONTAINING PROTEIN"/>
    <property type="match status" value="1"/>
</dbReference>
<dbReference type="InterPro" id="IPR040256">
    <property type="entry name" value="At4g02000-like"/>
</dbReference>
<feature type="compositionally biased region" description="Basic and acidic residues" evidence="1">
    <location>
        <begin position="256"/>
        <end position="278"/>
    </location>
</feature>
<feature type="compositionally biased region" description="Basic and acidic residues" evidence="1">
    <location>
        <begin position="410"/>
        <end position="423"/>
    </location>
</feature>
<evidence type="ECO:0008006" key="4">
    <source>
        <dbReference type="Google" id="ProtNLM"/>
    </source>
</evidence>
<dbReference type="AlphaFoldDB" id="A0A087GBD1"/>
<organism evidence="2 3">
    <name type="scientific">Arabis alpina</name>
    <name type="common">Alpine rock-cress</name>
    <dbReference type="NCBI Taxonomy" id="50452"/>
    <lineage>
        <taxon>Eukaryota</taxon>
        <taxon>Viridiplantae</taxon>
        <taxon>Streptophyta</taxon>
        <taxon>Embryophyta</taxon>
        <taxon>Tracheophyta</taxon>
        <taxon>Spermatophyta</taxon>
        <taxon>Magnoliopsida</taxon>
        <taxon>eudicotyledons</taxon>
        <taxon>Gunneridae</taxon>
        <taxon>Pentapetalae</taxon>
        <taxon>rosids</taxon>
        <taxon>malvids</taxon>
        <taxon>Brassicales</taxon>
        <taxon>Brassicaceae</taxon>
        <taxon>Arabideae</taxon>
        <taxon>Arabis</taxon>
    </lineage>
</organism>
<evidence type="ECO:0000313" key="3">
    <source>
        <dbReference type="Proteomes" id="UP000029120"/>
    </source>
</evidence>
<evidence type="ECO:0000256" key="1">
    <source>
        <dbReference type="SAM" id="MobiDB-lite"/>
    </source>
</evidence>
<feature type="region of interest" description="Disordered" evidence="1">
    <location>
        <begin position="255"/>
        <end position="341"/>
    </location>
</feature>
<dbReference type="Gramene" id="KFK27183">
    <property type="protein sequence ID" value="KFK27183"/>
    <property type="gene ID" value="AALP_AA8G346600"/>
</dbReference>
<name>A0A087GBD1_ARAAL</name>
<feature type="region of interest" description="Disordered" evidence="1">
    <location>
        <begin position="406"/>
        <end position="447"/>
    </location>
</feature>
<dbReference type="PANTHER" id="PTHR31286">
    <property type="entry name" value="GLYCINE-RICH CELL WALL STRUCTURAL PROTEIN 1.8-LIKE"/>
    <property type="match status" value="1"/>
</dbReference>
<accession>A0A087GBD1</accession>
<dbReference type="eggNOG" id="KOG1075">
    <property type="taxonomic scope" value="Eukaryota"/>
</dbReference>
<keyword evidence="3" id="KW-1185">Reference proteome</keyword>
<reference evidence="3" key="1">
    <citation type="journal article" date="2015" name="Nat. Plants">
        <title>Genome expansion of Arabis alpina linked with retrotransposition and reduced symmetric DNA methylation.</title>
        <authorList>
            <person name="Willing E.M."/>
            <person name="Rawat V."/>
            <person name="Mandakova T."/>
            <person name="Maumus F."/>
            <person name="James G.V."/>
            <person name="Nordstroem K.J."/>
            <person name="Becker C."/>
            <person name="Warthmann N."/>
            <person name="Chica C."/>
            <person name="Szarzynska B."/>
            <person name="Zytnicki M."/>
            <person name="Albani M.C."/>
            <person name="Kiefer C."/>
            <person name="Bergonzi S."/>
            <person name="Castaings L."/>
            <person name="Mateos J.L."/>
            <person name="Berns M.C."/>
            <person name="Bujdoso N."/>
            <person name="Piofczyk T."/>
            <person name="de Lorenzo L."/>
            <person name="Barrero-Sicilia C."/>
            <person name="Mateos I."/>
            <person name="Piednoel M."/>
            <person name="Hagmann J."/>
            <person name="Chen-Min-Tao R."/>
            <person name="Iglesias-Fernandez R."/>
            <person name="Schuster S.C."/>
            <person name="Alonso-Blanco C."/>
            <person name="Roudier F."/>
            <person name="Carbonero P."/>
            <person name="Paz-Ares J."/>
            <person name="Davis S.J."/>
            <person name="Pecinka A."/>
            <person name="Quesneville H."/>
            <person name="Colot V."/>
            <person name="Lysak M.A."/>
            <person name="Weigel D."/>
            <person name="Coupland G."/>
            <person name="Schneeberger K."/>
        </authorList>
    </citation>
    <scope>NUCLEOTIDE SEQUENCE [LARGE SCALE GENOMIC DNA]</scope>
    <source>
        <strain evidence="3">cv. Pajares</strain>
    </source>
</reference>
<dbReference type="OrthoDB" id="1113471at2759"/>
<proteinExistence type="predicted"/>
<sequence>MVCGSAGDTRRGLVKRWQGFSVKVQMGSVKVVRTATVNIESLDVERRIRQFDLTLIGRFQSEPELIEVLRNAPYHYDSWMVSVVRWEPSVAEDYPSEIKFWARVKGLPFQYGAADSLWNVGEALGTASEVDEDAGYVRVALNGFEPLVSTVVIPYSNGDEVKVFIAYDKLANHCQHCFRLTHLASYCPELNAQVLGIDGVAEGSKKPKEDSVESGDHRGWEQVRRKSVKRTHDVTEVGDKADAGQGKEVVRAGNAAHEKNGNGQRDGRGYKRELHRGGSWESHGQGGGGKHWVASSHNGQSYRGRDGRLLTQGRGRGSVWPKPLYAQKGTEGPKIGHSVYPGSTREAITRDAKGKGIADTDGDLMGLDILVADTGNKEQEEGELMVDDFEIESTRGLLDEFAHSVLPEGAFREPEDQGRRGTYSEENIGSRYGQKEGREGSSPEATG</sequence>
<gene>
    <name evidence="2" type="ordered locus">AALP_Aa8g346600</name>
</gene>
<dbReference type="EMBL" id="CM002876">
    <property type="protein sequence ID" value="KFK27183.1"/>
    <property type="molecule type" value="Genomic_DNA"/>
</dbReference>